<dbReference type="OrthoDB" id="9774900at2"/>
<evidence type="ECO:0000256" key="1">
    <source>
        <dbReference type="ARBA" id="ARBA00004167"/>
    </source>
</evidence>
<comment type="caution">
    <text evidence="6">The sequence shown here is derived from an EMBL/GenBank/DDBJ whole genome shotgun (WGS) entry which is preliminary data.</text>
</comment>
<comment type="subcellular location">
    <subcellularLocation>
        <location evidence="1">Membrane</location>
        <topology evidence="1">Single-pass membrane protein</topology>
    </subcellularLocation>
</comment>
<dbReference type="RefSeq" id="WP_119357343.1">
    <property type="nucleotide sequence ID" value="NZ_BJXM01000001.1"/>
</dbReference>
<evidence type="ECO:0000256" key="4">
    <source>
        <dbReference type="ARBA" id="ARBA00023136"/>
    </source>
</evidence>
<dbReference type="EMBL" id="QWLB01000023">
    <property type="protein sequence ID" value="RIH92190.1"/>
    <property type="molecule type" value="Genomic_DNA"/>
</dbReference>
<dbReference type="InterPro" id="IPR007343">
    <property type="entry name" value="Uncharacterised_pept_Zn_put"/>
</dbReference>
<keyword evidence="4 5" id="KW-0472">Membrane</keyword>
<dbReference type="PANTHER" id="PTHR30168:SF0">
    <property type="entry name" value="INNER MEMBRANE PROTEIN"/>
    <property type="match status" value="1"/>
</dbReference>
<reference evidence="6 7" key="1">
    <citation type="submission" date="2018-08" db="EMBL/GenBank/DDBJ databases">
        <title>Meiothermus granaticius genome AF-68 sequencing project.</title>
        <authorList>
            <person name="Da Costa M.S."/>
            <person name="Albuquerque L."/>
            <person name="Raposo P."/>
            <person name="Froufe H.J.C."/>
            <person name="Barroso C.S."/>
            <person name="Egas C."/>
        </authorList>
    </citation>
    <scope>NUCLEOTIDE SEQUENCE [LARGE SCALE GENOMIC DNA]</scope>
    <source>
        <strain evidence="6 7">AF-68</strain>
    </source>
</reference>
<evidence type="ECO:0000256" key="5">
    <source>
        <dbReference type="SAM" id="Phobius"/>
    </source>
</evidence>
<dbReference type="PANTHER" id="PTHR30168">
    <property type="entry name" value="PUTATIVE MEMBRANE PROTEIN YPFJ"/>
    <property type="match status" value="1"/>
</dbReference>
<dbReference type="Pfam" id="PF04228">
    <property type="entry name" value="Zn_peptidase"/>
    <property type="match status" value="1"/>
</dbReference>
<keyword evidence="7" id="KW-1185">Reference proteome</keyword>
<protein>
    <submittedName>
        <fullName evidence="6">Putative neutral zinc metallopeptidase</fullName>
    </submittedName>
</protein>
<evidence type="ECO:0000256" key="2">
    <source>
        <dbReference type="ARBA" id="ARBA00022692"/>
    </source>
</evidence>
<keyword evidence="2 5" id="KW-0812">Transmembrane</keyword>
<feature type="transmembrane region" description="Helical" evidence="5">
    <location>
        <begin position="20"/>
        <end position="46"/>
    </location>
</feature>
<evidence type="ECO:0000256" key="3">
    <source>
        <dbReference type="ARBA" id="ARBA00022989"/>
    </source>
</evidence>
<accession>A0A399F7W0</accession>
<name>A0A399F7W0_9DEIN</name>
<dbReference type="GO" id="GO:0016020">
    <property type="term" value="C:membrane"/>
    <property type="evidence" value="ECO:0007669"/>
    <property type="project" value="UniProtKB-SubCell"/>
</dbReference>
<proteinExistence type="predicted"/>
<dbReference type="AlphaFoldDB" id="A0A399F7W0"/>
<gene>
    <name evidence="6" type="ORF">Mgrana_01859</name>
</gene>
<evidence type="ECO:0000313" key="6">
    <source>
        <dbReference type="EMBL" id="RIH92190.1"/>
    </source>
</evidence>
<keyword evidence="3 5" id="KW-1133">Transmembrane helix</keyword>
<dbReference type="Proteomes" id="UP000266178">
    <property type="component" value="Unassembled WGS sequence"/>
</dbReference>
<organism evidence="6 7">
    <name type="scientific">Meiothermus granaticius NBRC 107808</name>
    <dbReference type="NCBI Taxonomy" id="1227551"/>
    <lineage>
        <taxon>Bacteria</taxon>
        <taxon>Thermotogati</taxon>
        <taxon>Deinococcota</taxon>
        <taxon>Deinococci</taxon>
        <taxon>Thermales</taxon>
        <taxon>Thermaceae</taxon>
        <taxon>Meiothermus</taxon>
    </lineage>
</organism>
<sequence>MKWEDMRESQNVEDQRGRGLGGLGGGVRLGLGGIILVIVGSLVFGLNPLQVLSLLSGSGGTLSPQTQSQPGNPNDQTAQFARAVLGDTEDTWSRIFQQQLKAQYQPAKLVLFEGGVDSACGFAQTAMGPFYCPRDQKIYLDMNFFRQIQAAAGPNADFARAYAIAHEVGHHIQDLLGISDQVQRKMQSSDSATANAYSVRLELQADCFAGVWGHYTQERGLINDQDVRSALSTAAQIGDDYLQKRATGRIVPDAFTHGSSQQRVNWFERGFSSGDMRQCNTFAAKSL</sequence>
<evidence type="ECO:0000313" key="7">
    <source>
        <dbReference type="Proteomes" id="UP000266178"/>
    </source>
</evidence>